<name>A0ABT1QRC2_9GAMM</name>
<dbReference type="SMART" id="SM00855">
    <property type="entry name" value="PGAM"/>
    <property type="match status" value="1"/>
</dbReference>
<dbReference type="Pfam" id="PF00300">
    <property type="entry name" value="His_Phos_1"/>
    <property type="match status" value="1"/>
</dbReference>
<dbReference type="SUPFAM" id="SSF53254">
    <property type="entry name" value="Phosphoglycerate mutase-like"/>
    <property type="match status" value="1"/>
</dbReference>
<accession>A0ABT1QRC2</accession>
<keyword evidence="2" id="KW-1185">Reference proteome</keyword>
<dbReference type="Proteomes" id="UP001165498">
    <property type="component" value="Unassembled WGS sequence"/>
</dbReference>
<dbReference type="PANTHER" id="PTHR48100">
    <property type="entry name" value="BROAD-SPECIFICITY PHOSPHATASE YOR283W-RELATED"/>
    <property type="match status" value="1"/>
</dbReference>
<evidence type="ECO:0000313" key="2">
    <source>
        <dbReference type="Proteomes" id="UP001165498"/>
    </source>
</evidence>
<dbReference type="InterPro" id="IPR013078">
    <property type="entry name" value="His_Pase_superF_clade-1"/>
</dbReference>
<protein>
    <submittedName>
        <fullName evidence="1">Histidine phosphatase family protein</fullName>
    </submittedName>
</protein>
<proteinExistence type="predicted"/>
<dbReference type="InterPro" id="IPR029033">
    <property type="entry name" value="His_PPase_superfam"/>
</dbReference>
<dbReference type="Gene3D" id="3.40.50.1240">
    <property type="entry name" value="Phosphoglycerate mutase-like"/>
    <property type="match status" value="1"/>
</dbReference>
<dbReference type="PANTHER" id="PTHR48100:SF1">
    <property type="entry name" value="HISTIDINE PHOSPHATASE FAMILY PROTEIN-RELATED"/>
    <property type="match status" value="1"/>
</dbReference>
<reference evidence="1" key="1">
    <citation type="submission" date="2022-07" db="EMBL/GenBank/DDBJ databases">
        <title>Tahibacter sp., a new gammaproteobacterium isolated from the silt sample collected at pig farm.</title>
        <authorList>
            <person name="Chen H."/>
        </authorList>
    </citation>
    <scope>NUCLEOTIDE SEQUENCE</scope>
    <source>
        <strain evidence="1">P2K</strain>
    </source>
</reference>
<dbReference type="RefSeq" id="WP_255913803.1">
    <property type="nucleotide sequence ID" value="NZ_JANFQO010000006.1"/>
</dbReference>
<comment type="caution">
    <text evidence="1">The sequence shown here is derived from an EMBL/GenBank/DDBJ whole genome shotgun (WGS) entry which is preliminary data.</text>
</comment>
<evidence type="ECO:0000313" key="1">
    <source>
        <dbReference type="EMBL" id="MCQ4164848.1"/>
    </source>
</evidence>
<gene>
    <name evidence="1" type="ORF">NM961_09005</name>
</gene>
<dbReference type="EMBL" id="JANFQO010000006">
    <property type="protein sequence ID" value="MCQ4164848.1"/>
    <property type="molecule type" value="Genomic_DNA"/>
</dbReference>
<sequence>MELILVRHGDSEAAPGICIGHTDVALSADGFMAIQRLAAQWTQEAPRFLFTSDLRRAQQSAQVFAARFATEPLADPRLREVNLGEWDGRRWEQIAADDTARYRHWADNWVIQEAPGGESFSDVMRRTGAWLASLLGSTNENDCVLAMAHAGSIRALLCHALGLPPARAFALQLGHARASRIRYRLGQFEVSYTNASRFEADP</sequence>
<dbReference type="InterPro" id="IPR050275">
    <property type="entry name" value="PGM_Phosphatase"/>
</dbReference>
<dbReference type="CDD" id="cd07067">
    <property type="entry name" value="HP_PGM_like"/>
    <property type="match status" value="1"/>
</dbReference>
<organism evidence="1 2">
    <name type="scientific">Tahibacter harae</name>
    <dbReference type="NCBI Taxonomy" id="2963937"/>
    <lineage>
        <taxon>Bacteria</taxon>
        <taxon>Pseudomonadati</taxon>
        <taxon>Pseudomonadota</taxon>
        <taxon>Gammaproteobacteria</taxon>
        <taxon>Lysobacterales</taxon>
        <taxon>Rhodanobacteraceae</taxon>
        <taxon>Tahibacter</taxon>
    </lineage>
</organism>